<dbReference type="Proteomes" id="UP001328107">
    <property type="component" value="Unassembled WGS sequence"/>
</dbReference>
<dbReference type="InterPro" id="IPR050879">
    <property type="entry name" value="Acyltransferase_3"/>
</dbReference>
<dbReference type="Pfam" id="PF01757">
    <property type="entry name" value="Acyl_transf_3"/>
    <property type="match status" value="1"/>
</dbReference>
<accession>A0AAN5DIL1</accession>
<dbReference type="InterPro" id="IPR002656">
    <property type="entry name" value="Acyl_transf_3_dom"/>
</dbReference>
<sequence>AVIAVVIFHFFPAHFPYGYFGVDVFFVLSGFLIGMVLDGKKTSVATISDFYLKRMRRIFPLSLLIIFTITWVVYFRMVSVISEKELIKTTINALFFTSNLKHN</sequence>
<gene>
    <name evidence="3" type="ORF">PMAYCL1PPCAC_33009</name>
</gene>
<organism evidence="3 4">
    <name type="scientific">Pristionchus mayeri</name>
    <dbReference type="NCBI Taxonomy" id="1317129"/>
    <lineage>
        <taxon>Eukaryota</taxon>
        <taxon>Metazoa</taxon>
        <taxon>Ecdysozoa</taxon>
        <taxon>Nematoda</taxon>
        <taxon>Chromadorea</taxon>
        <taxon>Rhabditida</taxon>
        <taxon>Rhabditina</taxon>
        <taxon>Diplogasteromorpha</taxon>
        <taxon>Diplogasteroidea</taxon>
        <taxon>Neodiplogasteridae</taxon>
        <taxon>Pristionchus</taxon>
    </lineage>
</organism>
<evidence type="ECO:0000313" key="3">
    <source>
        <dbReference type="EMBL" id="GMR62814.1"/>
    </source>
</evidence>
<evidence type="ECO:0000259" key="2">
    <source>
        <dbReference type="Pfam" id="PF01757"/>
    </source>
</evidence>
<feature type="transmembrane region" description="Helical" evidence="1">
    <location>
        <begin position="58"/>
        <end position="77"/>
    </location>
</feature>
<evidence type="ECO:0000313" key="4">
    <source>
        <dbReference type="Proteomes" id="UP001328107"/>
    </source>
</evidence>
<evidence type="ECO:0000256" key="1">
    <source>
        <dbReference type="SAM" id="Phobius"/>
    </source>
</evidence>
<name>A0AAN5DIL1_9BILA</name>
<protein>
    <recommendedName>
        <fullName evidence="2">Acyltransferase 3 domain-containing protein</fullName>
    </recommendedName>
</protein>
<proteinExistence type="predicted"/>
<feature type="transmembrane region" description="Helical" evidence="1">
    <location>
        <begin position="17"/>
        <end position="37"/>
    </location>
</feature>
<dbReference type="GO" id="GO:0016020">
    <property type="term" value="C:membrane"/>
    <property type="evidence" value="ECO:0007669"/>
    <property type="project" value="TreeGrafter"/>
</dbReference>
<feature type="domain" description="Acyltransferase 3" evidence="2">
    <location>
        <begin position="1"/>
        <end position="96"/>
    </location>
</feature>
<keyword evidence="1" id="KW-0812">Transmembrane</keyword>
<keyword evidence="4" id="KW-1185">Reference proteome</keyword>
<feature type="non-terminal residue" evidence="3">
    <location>
        <position position="1"/>
    </location>
</feature>
<dbReference type="GO" id="GO:0016747">
    <property type="term" value="F:acyltransferase activity, transferring groups other than amino-acyl groups"/>
    <property type="evidence" value="ECO:0007669"/>
    <property type="project" value="InterPro"/>
</dbReference>
<feature type="non-terminal residue" evidence="3">
    <location>
        <position position="103"/>
    </location>
</feature>
<keyword evidence="1" id="KW-0472">Membrane</keyword>
<dbReference type="AlphaFoldDB" id="A0AAN5DIL1"/>
<comment type="caution">
    <text evidence="3">The sequence shown here is derived from an EMBL/GenBank/DDBJ whole genome shotgun (WGS) entry which is preliminary data.</text>
</comment>
<dbReference type="EMBL" id="BTRK01000006">
    <property type="protein sequence ID" value="GMR62814.1"/>
    <property type="molecule type" value="Genomic_DNA"/>
</dbReference>
<dbReference type="GO" id="GO:0000271">
    <property type="term" value="P:polysaccharide biosynthetic process"/>
    <property type="evidence" value="ECO:0007669"/>
    <property type="project" value="TreeGrafter"/>
</dbReference>
<dbReference type="PANTHER" id="PTHR23028:SF127">
    <property type="entry name" value="ACYL_TRANSF_3 DOMAIN-CONTAINING PROTEIN-RELATED"/>
    <property type="match status" value="1"/>
</dbReference>
<dbReference type="PANTHER" id="PTHR23028">
    <property type="entry name" value="ACETYLTRANSFERASE"/>
    <property type="match status" value="1"/>
</dbReference>
<reference evidence="4" key="1">
    <citation type="submission" date="2022-10" db="EMBL/GenBank/DDBJ databases">
        <title>Genome assembly of Pristionchus species.</title>
        <authorList>
            <person name="Yoshida K."/>
            <person name="Sommer R.J."/>
        </authorList>
    </citation>
    <scope>NUCLEOTIDE SEQUENCE [LARGE SCALE GENOMIC DNA]</scope>
    <source>
        <strain evidence="4">RS5460</strain>
    </source>
</reference>
<keyword evidence="1" id="KW-1133">Transmembrane helix</keyword>